<feature type="signal peptide" evidence="1">
    <location>
        <begin position="1"/>
        <end position="18"/>
    </location>
</feature>
<dbReference type="Pfam" id="PF13432">
    <property type="entry name" value="TPR_16"/>
    <property type="match status" value="1"/>
</dbReference>
<name>A0A6N6VDH7_9HYPH</name>
<dbReference type="PROSITE" id="PS51257">
    <property type="entry name" value="PROKAR_LIPOPROTEIN"/>
    <property type="match status" value="1"/>
</dbReference>
<dbReference type="RefSeq" id="WP_152217487.1">
    <property type="nucleotide sequence ID" value="NZ_JBAQYD010000380.1"/>
</dbReference>
<dbReference type="EMBL" id="WESC01000019">
    <property type="protein sequence ID" value="KAB7738610.1"/>
    <property type="molecule type" value="Genomic_DNA"/>
</dbReference>
<dbReference type="Gene3D" id="1.25.40.10">
    <property type="entry name" value="Tetratricopeptide repeat domain"/>
    <property type="match status" value="2"/>
</dbReference>
<dbReference type="InterPro" id="IPR011990">
    <property type="entry name" value="TPR-like_helical_dom_sf"/>
</dbReference>
<organism evidence="2 3">
    <name type="scientific">Parvibaculum sedimenti</name>
    <dbReference type="NCBI Taxonomy" id="2608632"/>
    <lineage>
        <taxon>Bacteria</taxon>
        <taxon>Pseudomonadati</taxon>
        <taxon>Pseudomonadota</taxon>
        <taxon>Alphaproteobacteria</taxon>
        <taxon>Hyphomicrobiales</taxon>
        <taxon>Parvibaculaceae</taxon>
        <taxon>Parvibaculum</taxon>
    </lineage>
</organism>
<evidence type="ECO:0000256" key="1">
    <source>
        <dbReference type="SAM" id="SignalP"/>
    </source>
</evidence>
<dbReference type="SUPFAM" id="SSF48452">
    <property type="entry name" value="TPR-like"/>
    <property type="match status" value="1"/>
</dbReference>
<feature type="chain" id="PRO_5027018554" evidence="1">
    <location>
        <begin position="19"/>
        <end position="235"/>
    </location>
</feature>
<keyword evidence="3" id="KW-1185">Reference proteome</keyword>
<evidence type="ECO:0000313" key="2">
    <source>
        <dbReference type="EMBL" id="KAB7738610.1"/>
    </source>
</evidence>
<keyword evidence="1" id="KW-0732">Signal</keyword>
<protein>
    <submittedName>
        <fullName evidence="2">Tetratricopeptide repeat protein</fullName>
    </submittedName>
</protein>
<reference evidence="2 3" key="1">
    <citation type="submission" date="2019-09" db="EMBL/GenBank/DDBJ databases">
        <title>Parvibaculum sedimenti sp. nov., isolated from sediment.</title>
        <authorList>
            <person name="Wang Y."/>
        </authorList>
    </citation>
    <scope>NUCLEOTIDE SEQUENCE [LARGE SCALE GENOMIC DNA]</scope>
    <source>
        <strain evidence="2 3">HXT-9</strain>
    </source>
</reference>
<evidence type="ECO:0000313" key="3">
    <source>
        <dbReference type="Proteomes" id="UP000468901"/>
    </source>
</evidence>
<dbReference type="Proteomes" id="UP000468901">
    <property type="component" value="Unassembled WGS sequence"/>
</dbReference>
<proteinExistence type="predicted"/>
<dbReference type="AlphaFoldDB" id="A0A6N6VDH7"/>
<comment type="caution">
    <text evidence="2">The sequence shown here is derived from an EMBL/GenBank/DDBJ whole genome shotgun (WGS) entry which is preliminary data.</text>
</comment>
<accession>A0A6N6VDH7</accession>
<gene>
    <name evidence="2" type="ORF">F2P47_16505</name>
</gene>
<sequence length="235" mass="26070">MRKSFLLPLFCMVGLVLGACDKQNMDMLASLTPQSEDNTSSQSSTDTLYLTLVEGLIDQGRYRAALGYLDQYAVGQPKTPHFTFLRGEALLGVDRYDDAIQSFAELKGTEFEAAGYNGLGRVEATREHWAEAEQNFLLAVSDRPSNADYLNNLGFAQLHLGDGSLSKAEFNLRQAQEIDPVSTSIRNNLVLVLMTEGKEDEARRVLDNIAVPSERAAVQKFAADWVQSRQKRSVE</sequence>